<dbReference type="EMBL" id="JAHWGI010001433">
    <property type="protein sequence ID" value="KAK3931935.1"/>
    <property type="molecule type" value="Genomic_DNA"/>
</dbReference>
<protein>
    <submittedName>
        <fullName evidence="2">Coproporphyrin III ferrochelatase</fullName>
    </submittedName>
</protein>
<accession>A0AAE1I1R2</accession>
<evidence type="ECO:0000313" key="2">
    <source>
        <dbReference type="EMBL" id="KAK3931937.1"/>
    </source>
</evidence>
<evidence type="ECO:0000313" key="3">
    <source>
        <dbReference type="Proteomes" id="UP001219518"/>
    </source>
</evidence>
<sequence length="79" mass="9066">MPFIVQRFYTWNKVTSFFVAGAPDCLLERLEGPVNCSHVPSEWQIAWIEACQACCKRSSEPAGVWIARRCVDISFLDKR</sequence>
<comment type="caution">
    <text evidence="2">The sequence shown here is derived from an EMBL/GenBank/DDBJ whole genome shotgun (WGS) entry which is preliminary data.</text>
</comment>
<name>A0AAE1I1R2_9NEOP</name>
<reference evidence="2" key="1">
    <citation type="submission" date="2021-07" db="EMBL/GenBank/DDBJ databases">
        <authorList>
            <person name="Catto M.A."/>
            <person name="Jacobson A."/>
            <person name="Kennedy G."/>
            <person name="Labadie P."/>
            <person name="Hunt B.G."/>
            <person name="Srinivasan R."/>
        </authorList>
    </citation>
    <scope>NUCLEOTIDE SEQUENCE</scope>
    <source>
        <strain evidence="2">PL_HMW_Pooled</strain>
        <tissue evidence="2">Head</tissue>
    </source>
</reference>
<dbReference type="AlphaFoldDB" id="A0AAE1I1R2"/>
<keyword evidence="3" id="KW-1185">Reference proteome</keyword>
<evidence type="ECO:0000313" key="1">
    <source>
        <dbReference type="EMBL" id="KAK3931935.1"/>
    </source>
</evidence>
<reference evidence="2" key="2">
    <citation type="journal article" date="2023" name="BMC Genomics">
        <title>Pest status, molecular evolution, and epigenetic factors derived from the genome assembly of Frankliniella fusca, a thysanopteran phytovirus vector.</title>
        <authorList>
            <person name="Catto M.A."/>
            <person name="Labadie P.E."/>
            <person name="Jacobson A.L."/>
            <person name="Kennedy G.G."/>
            <person name="Srinivasan R."/>
            <person name="Hunt B.G."/>
        </authorList>
    </citation>
    <scope>NUCLEOTIDE SEQUENCE</scope>
    <source>
        <strain evidence="2">PL_HMW_Pooled</strain>
    </source>
</reference>
<proteinExistence type="predicted"/>
<organism evidence="2 3">
    <name type="scientific">Frankliniella fusca</name>
    <dbReference type="NCBI Taxonomy" id="407009"/>
    <lineage>
        <taxon>Eukaryota</taxon>
        <taxon>Metazoa</taxon>
        <taxon>Ecdysozoa</taxon>
        <taxon>Arthropoda</taxon>
        <taxon>Hexapoda</taxon>
        <taxon>Insecta</taxon>
        <taxon>Pterygota</taxon>
        <taxon>Neoptera</taxon>
        <taxon>Paraneoptera</taxon>
        <taxon>Thysanoptera</taxon>
        <taxon>Terebrantia</taxon>
        <taxon>Thripoidea</taxon>
        <taxon>Thripidae</taxon>
        <taxon>Frankliniella</taxon>
    </lineage>
</organism>
<dbReference type="EMBL" id="JAHWGI010001433">
    <property type="protein sequence ID" value="KAK3931937.1"/>
    <property type="molecule type" value="Genomic_DNA"/>
</dbReference>
<dbReference type="Proteomes" id="UP001219518">
    <property type="component" value="Unassembled WGS sequence"/>
</dbReference>
<gene>
    <name evidence="1" type="ORF">KUF71_001308</name>
    <name evidence="2" type="ORF">KUF71_001310</name>
</gene>